<evidence type="ECO:0000256" key="10">
    <source>
        <dbReference type="SAM" id="MobiDB-lite"/>
    </source>
</evidence>
<dbReference type="InterPro" id="IPR009446">
    <property type="entry name" value="Mgm101"/>
</dbReference>
<evidence type="ECO:0000256" key="4">
    <source>
        <dbReference type="ARBA" id="ARBA00022763"/>
    </source>
</evidence>
<keyword evidence="7" id="KW-0496">Mitochondrion</keyword>
<dbReference type="GO" id="GO:0000262">
    <property type="term" value="C:mitochondrial chromosome"/>
    <property type="evidence" value="ECO:0007669"/>
    <property type="project" value="InterPro"/>
</dbReference>
<dbReference type="EMBL" id="MU005766">
    <property type="protein sequence ID" value="KAF2712059.1"/>
    <property type="molecule type" value="Genomic_DNA"/>
</dbReference>
<dbReference type="Pfam" id="PF06420">
    <property type="entry name" value="Mgm101p"/>
    <property type="match status" value="1"/>
</dbReference>
<protein>
    <recommendedName>
        <fullName evidence="3">Mitochondrial genome maintenance protein MGM101</fullName>
    </recommendedName>
</protein>
<evidence type="ECO:0000313" key="11">
    <source>
        <dbReference type="EMBL" id="KAF2712059.1"/>
    </source>
</evidence>
<feature type="region of interest" description="Disordered" evidence="10">
    <location>
        <begin position="50"/>
        <end position="160"/>
    </location>
</feature>
<evidence type="ECO:0000256" key="1">
    <source>
        <dbReference type="ARBA" id="ARBA00004436"/>
    </source>
</evidence>
<keyword evidence="4" id="KW-0227">DNA damage</keyword>
<dbReference type="GO" id="GO:0000725">
    <property type="term" value="P:recombinational repair"/>
    <property type="evidence" value="ECO:0007669"/>
    <property type="project" value="TreeGrafter"/>
</dbReference>
<comment type="similarity">
    <text evidence="2">Belongs to the MGM101 family.</text>
</comment>
<sequence length="344" mass="37236">MGMASNPTRSGLSLLRLSLSSRSAPIAYRIPQYRSFASSPTVSAFASTNTFRSATSTTTAPKTATTTSTTVAPKTTTATTTAPRSSTFVSSPKPASQTTTAKAPATTSTSTTTAQRTVFPNFSSSEPPIPTTRSTTVSAQNTAAQKQRSLTDGLSDQPPEVEGVPAIDWTRSYHGLGGVAFTHEQQEILLAPVVQDDVEVKPDGIIYLPEIKYRRILNRAFGPGGWGLAPRGESIVTGKLITREYGLIVQGRLVSIARGEQQYFDPDGIPTATEGCKSNALMRCCKDLGIASELWDPRFIRTFHKNYTKEIWVEHATTKKKRKMVLRKDDSVKYPFKETGGGGF</sequence>
<feature type="compositionally biased region" description="Low complexity" evidence="10">
    <location>
        <begin position="50"/>
        <end position="115"/>
    </location>
</feature>
<evidence type="ECO:0000256" key="5">
    <source>
        <dbReference type="ARBA" id="ARBA00022946"/>
    </source>
</evidence>
<reference evidence="11" key="1">
    <citation type="journal article" date="2020" name="Stud. Mycol.">
        <title>101 Dothideomycetes genomes: a test case for predicting lifestyles and emergence of pathogens.</title>
        <authorList>
            <person name="Haridas S."/>
            <person name="Albert R."/>
            <person name="Binder M."/>
            <person name="Bloem J."/>
            <person name="Labutti K."/>
            <person name="Salamov A."/>
            <person name="Andreopoulos B."/>
            <person name="Baker S."/>
            <person name="Barry K."/>
            <person name="Bills G."/>
            <person name="Bluhm B."/>
            <person name="Cannon C."/>
            <person name="Castanera R."/>
            <person name="Culley D."/>
            <person name="Daum C."/>
            <person name="Ezra D."/>
            <person name="Gonzalez J."/>
            <person name="Henrissat B."/>
            <person name="Kuo A."/>
            <person name="Liang C."/>
            <person name="Lipzen A."/>
            <person name="Lutzoni F."/>
            <person name="Magnuson J."/>
            <person name="Mondo S."/>
            <person name="Nolan M."/>
            <person name="Ohm R."/>
            <person name="Pangilinan J."/>
            <person name="Park H.-J."/>
            <person name="Ramirez L."/>
            <person name="Alfaro M."/>
            <person name="Sun H."/>
            <person name="Tritt A."/>
            <person name="Yoshinaga Y."/>
            <person name="Zwiers L.-H."/>
            <person name="Turgeon B."/>
            <person name="Goodwin S."/>
            <person name="Spatafora J."/>
            <person name="Crous P."/>
            <person name="Grigoriev I."/>
        </authorList>
    </citation>
    <scope>NUCLEOTIDE SEQUENCE</scope>
    <source>
        <strain evidence="11">CBS 279.74</strain>
    </source>
</reference>
<gene>
    <name evidence="11" type="ORF">K504DRAFT_464149</name>
</gene>
<keyword evidence="5" id="KW-0809">Transit peptide</keyword>
<dbReference type="GO" id="GO:0036297">
    <property type="term" value="P:interstrand cross-link repair"/>
    <property type="evidence" value="ECO:0007669"/>
    <property type="project" value="TreeGrafter"/>
</dbReference>
<name>A0A6G1KGT3_9PLEO</name>
<dbReference type="PANTHER" id="PTHR31404:SF0">
    <property type="entry name" value="MITOCHONDRIAL GENOME MAINTENANCE PROTEIN MGM101"/>
    <property type="match status" value="1"/>
</dbReference>
<accession>A0A6G1KGT3</accession>
<dbReference type="AlphaFoldDB" id="A0A6G1KGT3"/>
<evidence type="ECO:0000256" key="6">
    <source>
        <dbReference type="ARBA" id="ARBA00023125"/>
    </source>
</evidence>
<dbReference type="GO" id="GO:0003697">
    <property type="term" value="F:single-stranded DNA binding"/>
    <property type="evidence" value="ECO:0007669"/>
    <property type="project" value="InterPro"/>
</dbReference>
<evidence type="ECO:0000256" key="3">
    <source>
        <dbReference type="ARBA" id="ARBA00013628"/>
    </source>
</evidence>
<keyword evidence="8" id="KW-0234">DNA repair</keyword>
<dbReference type="OrthoDB" id="17164at2759"/>
<comment type="subcellular location">
    <subcellularLocation>
        <location evidence="1">Mitochondrion matrix</location>
        <location evidence="1">Mitochondrion nucleoid</location>
    </subcellularLocation>
</comment>
<organism evidence="11 12">
    <name type="scientific">Pleomassaria siparia CBS 279.74</name>
    <dbReference type="NCBI Taxonomy" id="1314801"/>
    <lineage>
        <taxon>Eukaryota</taxon>
        <taxon>Fungi</taxon>
        <taxon>Dikarya</taxon>
        <taxon>Ascomycota</taxon>
        <taxon>Pezizomycotina</taxon>
        <taxon>Dothideomycetes</taxon>
        <taxon>Pleosporomycetidae</taxon>
        <taxon>Pleosporales</taxon>
        <taxon>Pleomassariaceae</taxon>
        <taxon>Pleomassaria</taxon>
    </lineage>
</organism>
<evidence type="ECO:0000256" key="7">
    <source>
        <dbReference type="ARBA" id="ARBA00023128"/>
    </source>
</evidence>
<dbReference type="PANTHER" id="PTHR31404">
    <property type="entry name" value="MITOCHONDRIAL GENOME MAINTENANCE PROTEIN MGM101"/>
    <property type="match status" value="1"/>
</dbReference>
<keyword evidence="12" id="KW-1185">Reference proteome</keyword>
<evidence type="ECO:0000256" key="9">
    <source>
        <dbReference type="ARBA" id="ARBA00023271"/>
    </source>
</evidence>
<dbReference type="Proteomes" id="UP000799428">
    <property type="component" value="Unassembled WGS sequence"/>
</dbReference>
<feature type="compositionally biased region" description="Polar residues" evidence="10">
    <location>
        <begin position="116"/>
        <end position="154"/>
    </location>
</feature>
<evidence type="ECO:0000313" key="12">
    <source>
        <dbReference type="Proteomes" id="UP000799428"/>
    </source>
</evidence>
<keyword evidence="6" id="KW-0238">DNA-binding</keyword>
<evidence type="ECO:0000256" key="2">
    <source>
        <dbReference type="ARBA" id="ARBA00007053"/>
    </source>
</evidence>
<keyword evidence="9" id="KW-1135">Mitochondrion nucleoid</keyword>
<evidence type="ECO:0000256" key="8">
    <source>
        <dbReference type="ARBA" id="ARBA00023204"/>
    </source>
</evidence>
<proteinExistence type="inferred from homology"/>